<dbReference type="Proteomes" id="UP000803884">
    <property type="component" value="Unassembled WGS sequence"/>
</dbReference>
<dbReference type="InterPro" id="IPR038883">
    <property type="entry name" value="AN11006-like"/>
</dbReference>
<feature type="region of interest" description="Disordered" evidence="1">
    <location>
        <begin position="53"/>
        <end position="76"/>
    </location>
</feature>
<keyword evidence="4" id="KW-1185">Reference proteome</keyword>
<name>A0AB34KK67_9PEZI</name>
<gene>
    <name evidence="3" type="ORF">WHR41_05596</name>
</gene>
<comment type="caution">
    <text evidence="3">The sequence shown here is derived from an EMBL/GenBank/DDBJ whole genome shotgun (WGS) entry which is preliminary data.</text>
</comment>
<evidence type="ECO:0000256" key="1">
    <source>
        <dbReference type="SAM" id="MobiDB-lite"/>
    </source>
</evidence>
<sequence length="297" mass="33168">MVTERKPLTFLTLPPEIRNSIYALLFIPPVDDSIPEIPDIECPIAKALLPDDHDPKSYDDGGNACDTKPTVSKRPPSHLDTLLTCRQIHREAQLLALSTTIFHLHSTIALPEAFALRSQSLSTPKLGALRHLTLTARITQLRALNETWNGRPFGQSSLQLETLTLVPLRPNAANTAWAEVAELDQCHTLAHVLAETLKKLSKVKEVRVVNKGCFGETVWPLVYRHLVFKVWKWGGMNCGVRVDCSRNKQEGWFKAYLDQPIDECCDRKGRDACIEAFRLMGAEGTNPNAVAGMPWES</sequence>
<evidence type="ECO:0000313" key="3">
    <source>
        <dbReference type="EMBL" id="KAL1585503.1"/>
    </source>
</evidence>
<dbReference type="EMBL" id="JAAQHG020000019">
    <property type="protein sequence ID" value="KAL1585503.1"/>
    <property type="molecule type" value="Genomic_DNA"/>
</dbReference>
<protein>
    <recommendedName>
        <fullName evidence="2">DUF7730 domain-containing protein</fullName>
    </recommendedName>
</protein>
<feature type="domain" description="DUF7730" evidence="2">
    <location>
        <begin position="10"/>
        <end position="147"/>
    </location>
</feature>
<dbReference type="GeneID" id="96007039"/>
<proteinExistence type="predicted"/>
<dbReference type="InterPro" id="IPR056632">
    <property type="entry name" value="DUF7730"/>
</dbReference>
<dbReference type="RefSeq" id="XP_069228609.1">
    <property type="nucleotide sequence ID" value="XM_069374201.1"/>
</dbReference>
<evidence type="ECO:0000259" key="2">
    <source>
        <dbReference type="Pfam" id="PF24864"/>
    </source>
</evidence>
<reference evidence="3 4" key="1">
    <citation type="journal article" date="2020" name="Microbiol. Resour. Announc.">
        <title>Draft Genome Sequence of a Cladosporium Species Isolated from the Mesophotic Ascidian Didemnum maculosum.</title>
        <authorList>
            <person name="Gioti A."/>
            <person name="Siaperas R."/>
            <person name="Nikolaivits E."/>
            <person name="Le Goff G."/>
            <person name="Ouazzani J."/>
            <person name="Kotoulas G."/>
            <person name="Topakas E."/>
        </authorList>
    </citation>
    <scope>NUCLEOTIDE SEQUENCE [LARGE SCALE GENOMIC DNA]</scope>
    <source>
        <strain evidence="3 4">TM138-S3</strain>
    </source>
</reference>
<dbReference type="PANTHER" id="PTHR42085:SF4">
    <property type="entry name" value="F-BOX DOMAIN-CONTAINING PROTEIN"/>
    <property type="match status" value="1"/>
</dbReference>
<organism evidence="3 4">
    <name type="scientific">Cladosporium halotolerans</name>
    <dbReference type="NCBI Taxonomy" id="1052096"/>
    <lineage>
        <taxon>Eukaryota</taxon>
        <taxon>Fungi</taxon>
        <taxon>Dikarya</taxon>
        <taxon>Ascomycota</taxon>
        <taxon>Pezizomycotina</taxon>
        <taxon>Dothideomycetes</taxon>
        <taxon>Dothideomycetidae</taxon>
        <taxon>Cladosporiales</taxon>
        <taxon>Cladosporiaceae</taxon>
        <taxon>Cladosporium</taxon>
    </lineage>
</organism>
<dbReference type="AlphaFoldDB" id="A0AB34KK67"/>
<dbReference type="Pfam" id="PF24864">
    <property type="entry name" value="DUF7730"/>
    <property type="match status" value="1"/>
</dbReference>
<accession>A0AB34KK67</accession>
<evidence type="ECO:0000313" key="4">
    <source>
        <dbReference type="Proteomes" id="UP000803884"/>
    </source>
</evidence>
<dbReference type="PANTHER" id="PTHR42085">
    <property type="entry name" value="F-BOX DOMAIN-CONTAINING PROTEIN"/>
    <property type="match status" value="1"/>
</dbReference>